<dbReference type="EC" id="1.14.-.-" evidence="3"/>
<keyword evidence="4" id="KW-1185">Reference proteome</keyword>
<keyword evidence="2" id="KW-0479">Metal-binding</keyword>
<dbReference type="AlphaFoldDB" id="A0A9E6XUP7"/>
<dbReference type="Gene3D" id="1.10.630.10">
    <property type="entry name" value="Cytochrome P450"/>
    <property type="match status" value="1"/>
</dbReference>
<keyword evidence="2" id="KW-0408">Iron</keyword>
<keyword evidence="2" id="KW-0349">Heme</keyword>
<dbReference type="KEGG" id="sbae:DSM104329_01187"/>
<dbReference type="GO" id="GO:0005506">
    <property type="term" value="F:iron ion binding"/>
    <property type="evidence" value="ECO:0007669"/>
    <property type="project" value="InterPro"/>
</dbReference>
<name>A0A9E6XUP7_9ACTN</name>
<organism evidence="3 4">
    <name type="scientific">Capillimicrobium parvum</name>
    <dbReference type="NCBI Taxonomy" id="2884022"/>
    <lineage>
        <taxon>Bacteria</taxon>
        <taxon>Bacillati</taxon>
        <taxon>Actinomycetota</taxon>
        <taxon>Thermoleophilia</taxon>
        <taxon>Solirubrobacterales</taxon>
        <taxon>Capillimicrobiaceae</taxon>
        <taxon>Capillimicrobium</taxon>
    </lineage>
</organism>
<keyword evidence="2 3" id="KW-0560">Oxidoreductase</keyword>
<dbReference type="RefSeq" id="WP_259314470.1">
    <property type="nucleotide sequence ID" value="NZ_CP087164.1"/>
</dbReference>
<dbReference type="PROSITE" id="PS00086">
    <property type="entry name" value="CYTOCHROME_P450"/>
    <property type="match status" value="1"/>
</dbReference>
<gene>
    <name evidence="3" type="primary">mycG_1</name>
    <name evidence="3" type="ORF">DSM104329_01187</name>
</gene>
<evidence type="ECO:0000256" key="1">
    <source>
        <dbReference type="ARBA" id="ARBA00010617"/>
    </source>
</evidence>
<dbReference type="InterPro" id="IPR002397">
    <property type="entry name" value="Cyt_P450_B"/>
</dbReference>
<accession>A0A9E6XUP7</accession>
<evidence type="ECO:0000313" key="3">
    <source>
        <dbReference type="EMBL" id="UGS34805.1"/>
    </source>
</evidence>
<protein>
    <submittedName>
        <fullName evidence="3">Mycinamicin IV hydroxylase/epoxidase</fullName>
        <ecNumber evidence="3">1.14.-.-</ecNumber>
    </submittedName>
</protein>
<dbReference type="InterPro" id="IPR036396">
    <property type="entry name" value="Cyt_P450_sf"/>
</dbReference>
<keyword evidence="2" id="KW-0503">Monooxygenase</keyword>
<dbReference type="PANTHER" id="PTHR46696:SF1">
    <property type="entry name" value="CYTOCHROME P450 YJIB-RELATED"/>
    <property type="match status" value="1"/>
</dbReference>
<dbReference type="PANTHER" id="PTHR46696">
    <property type="entry name" value="P450, PUTATIVE (EUROFUNG)-RELATED"/>
    <property type="match status" value="1"/>
</dbReference>
<dbReference type="GO" id="GO:0004497">
    <property type="term" value="F:monooxygenase activity"/>
    <property type="evidence" value="ECO:0007669"/>
    <property type="project" value="UniProtKB-KW"/>
</dbReference>
<dbReference type="InterPro" id="IPR001128">
    <property type="entry name" value="Cyt_P450"/>
</dbReference>
<dbReference type="SUPFAM" id="SSF48264">
    <property type="entry name" value="Cytochrome P450"/>
    <property type="match status" value="1"/>
</dbReference>
<dbReference type="PRINTS" id="PR00385">
    <property type="entry name" value="P450"/>
</dbReference>
<dbReference type="PRINTS" id="PR00359">
    <property type="entry name" value="BP450"/>
</dbReference>
<evidence type="ECO:0000313" key="4">
    <source>
        <dbReference type="Proteomes" id="UP001162834"/>
    </source>
</evidence>
<dbReference type="GO" id="GO:0020037">
    <property type="term" value="F:heme binding"/>
    <property type="evidence" value="ECO:0007669"/>
    <property type="project" value="InterPro"/>
</dbReference>
<dbReference type="Pfam" id="PF00067">
    <property type="entry name" value="p450"/>
    <property type="match status" value="1"/>
</dbReference>
<sequence>MLSSSLPFLDVDEPGFADDPLGAIAEVRAHGPVARSRRGLELLSHDLVHGVFRDDRITPPRRDEFLARGAGELVAQFIDDGVKSFMAPEPHRRSRRIFGQAFRGQRIDALRPRMREISHERVDGFAERGECEFVADFADGLSMTVLCELIGLPAEDMAEVLPHTQDVELILADPLAPVVPRIEEGIRALTAYTEQLVAQRRAAPRDDVIGILIAAEGTEGRLSPGELTAGIVDLMFAGINTTRIQLSSVVRALVVNDVWGRLRDDPELIPAALEEAMRIYPCIHFVHRLVREPGVELGGVSLEVGEHVVPNMLAASRDPERFEDPDRFVMERGEPAYLIGFGFGLHHCLGHAFARATMQEALAVLTQRLADPQIAGPLHLGPGHGASINGVEEMPLRFRPAG</sequence>
<dbReference type="InterPro" id="IPR017972">
    <property type="entry name" value="Cyt_P450_CS"/>
</dbReference>
<reference evidence="3" key="1">
    <citation type="journal article" date="2022" name="Int. J. Syst. Evol. Microbiol.">
        <title>Pseudomonas aegrilactucae sp. nov. and Pseudomonas morbosilactucae sp. nov., pathogens causing bacterial rot of lettuce in Japan.</title>
        <authorList>
            <person name="Sawada H."/>
            <person name="Fujikawa T."/>
            <person name="Satou M."/>
        </authorList>
    </citation>
    <scope>NUCLEOTIDE SEQUENCE</scope>
    <source>
        <strain evidence="3">0166_1</strain>
    </source>
</reference>
<proteinExistence type="inferred from homology"/>
<comment type="similarity">
    <text evidence="1 2">Belongs to the cytochrome P450 family.</text>
</comment>
<dbReference type="EMBL" id="CP087164">
    <property type="protein sequence ID" value="UGS34805.1"/>
    <property type="molecule type" value="Genomic_DNA"/>
</dbReference>
<dbReference type="GO" id="GO:0016705">
    <property type="term" value="F:oxidoreductase activity, acting on paired donors, with incorporation or reduction of molecular oxygen"/>
    <property type="evidence" value="ECO:0007669"/>
    <property type="project" value="InterPro"/>
</dbReference>
<dbReference type="Proteomes" id="UP001162834">
    <property type="component" value="Chromosome"/>
</dbReference>
<evidence type="ECO:0000256" key="2">
    <source>
        <dbReference type="RuleBase" id="RU000461"/>
    </source>
</evidence>